<feature type="compositionally biased region" description="Basic and acidic residues" evidence="1">
    <location>
        <begin position="29"/>
        <end position="47"/>
    </location>
</feature>
<feature type="region of interest" description="Disordered" evidence="1">
    <location>
        <begin position="29"/>
        <end position="71"/>
    </location>
</feature>
<dbReference type="EMBL" id="JACHEF010000001">
    <property type="protein sequence ID" value="MBB6409027.1"/>
    <property type="molecule type" value="Genomic_DNA"/>
</dbReference>
<feature type="compositionally biased region" description="Basic residues" evidence="1">
    <location>
        <begin position="53"/>
        <end position="65"/>
    </location>
</feature>
<dbReference type="Proteomes" id="UP000556329">
    <property type="component" value="Unassembled WGS sequence"/>
</dbReference>
<protein>
    <submittedName>
        <fullName evidence="2">Uncharacterized protein</fullName>
    </submittedName>
</protein>
<organism evidence="2 3">
    <name type="scientific">Mesorhizobium sangaii</name>
    <dbReference type="NCBI Taxonomy" id="505389"/>
    <lineage>
        <taxon>Bacteria</taxon>
        <taxon>Pseudomonadati</taxon>
        <taxon>Pseudomonadota</taxon>
        <taxon>Alphaproteobacteria</taxon>
        <taxon>Hyphomicrobiales</taxon>
        <taxon>Phyllobacteriaceae</taxon>
        <taxon>Mesorhizobium</taxon>
    </lineage>
</organism>
<dbReference type="AlphaFoldDB" id="A0A841P170"/>
<keyword evidence="3" id="KW-1185">Reference proteome</keyword>
<comment type="caution">
    <text evidence="2">The sequence shown here is derived from an EMBL/GenBank/DDBJ whole genome shotgun (WGS) entry which is preliminary data.</text>
</comment>
<accession>A0A841P170</accession>
<proteinExistence type="predicted"/>
<evidence type="ECO:0000256" key="1">
    <source>
        <dbReference type="SAM" id="MobiDB-lite"/>
    </source>
</evidence>
<sequence length="71" mass="8317">MIHRRVDKERIERADRESKLAIEAERVARDAKTARLREQRLSVEESAKQPSPVKRRRTAAKKPGRKIIEVD</sequence>
<dbReference type="RefSeq" id="WP_184872031.1">
    <property type="nucleotide sequence ID" value="NZ_JACHEF010000001.1"/>
</dbReference>
<gene>
    <name evidence="2" type="ORF">HNQ71_001671</name>
</gene>
<evidence type="ECO:0000313" key="2">
    <source>
        <dbReference type="EMBL" id="MBB6409027.1"/>
    </source>
</evidence>
<evidence type="ECO:0000313" key="3">
    <source>
        <dbReference type="Proteomes" id="UP000556329"/>
    </source>
</evidence>
<reference evidence="2 3" key="1">
    <citation type="submission" date="2020-08" db="EMBL/GenBank/DDBJ databases">
        <title>Genomic Encyclopedia of Type Strains, Phase IV (KMG-IV): sequencing the most valuable type-strain genomes for metagenomic binning, comparative biology and taxonomic classification.</title>
        <authorList>
            <person name="Goeker M."/>
        </authorList>
    </citation>
    <scope>NUCLEOTIDE SEQUENCE [LARGE SCALE GENOMIC DNA]</scope>
    <source>
        <strain evidence="2 3">DSM 100039</strain>
    </source>
</reference>
<name>A0A841P170_9HYPH</name>